<dbReference type="InterPro" id="IPR022742">
    <property type="entry name" value="Hydrolase_4"/>
</dbReference>
<reference evidence="2 3" key="1">
    <citation type="submission" date="2024-07" db="EMBL/GenBank/DDBJ databases">
        <title>Characterization of a bacterium isolated from hydrolysated instant sea cucumber by whole-genome sequencing and metabolomics.</title>
        <authorList>
            <person name="Luo X."/>
            <person name="Zhang Z."/>
            <person name="Zheng Z."/>
            <person name="Zhang W."/>
            <person name="Ming T."/>
            <person name="Jiao L."/>
            <person name="Su X."/>
            <person name="Kong F."/>
            <person name="Xu J."/>
        </authorList>
    </citation>
    <scope>NUCLEOTIDE SEQUENCE [LARGE SCALE GENOMIC DNA]</scope>
    <source>
        <strain evidence="2 3">XL-2024</strain>
    </source>
</reference>
<protein>
    <submittedName>
        <fullName evidence="2">Alpha/beta hydrolase</fullName>
    </submittedName>
</protein>
<dbReference type="GO" id="GO:0016787">
    <property type="term" value="F:hydrolase activity"/>
    <property type="evidence" value="ECO:0007669"/>
    <property type="project" value="UniProtKB-KW"/>
</dbReference>
<dbReference type="InterPro" id="IPR051044">
    <property type="entry name" value="MAG_DAG_Lipase"/>
</dbReference>
<dbReference type="Gene3D" id="3.40.50.1820">
    <property type="entry name" value="alpha/beta hydrolase"/>
    <property type="match status" value="1"/>
</dbReference>
<dbReference type="SUPFAM" id="SSF53474">
    <property type="entry name" value="alpha/beta-Hydrolases"/>
    <property type="match status" value="1"/>
</dbReference>
<dbReference type="RefSeq" id="WP_368637612.1">
    <property type="nucleotide sequence ID" value="NZ_JBFRHK010000012.1"/>
</dbReference>
<dbReference type="PIRSF" id="PIRSF017388">
    <property type="entry name" value="Esterase_lipase"/>
    <property type="match status" value="1"/>
</dbReference>
<feature type="domain" description="Serine aminopeptidase S33" evidence="1">
    <location>
        <begin position="39"/>
        <end position="213"/>
    </location>
</feature>
<name>A0ABV3W1J2_9BACI</name>
<dbReference type="Pfam" id="PF12146">
    <property type="entry name" value="Hydrolase_4"/>
    <property type="match status" value="1"/>
</dbReference>
<sequence>MSVGVLCIHGFSGGPYEVEPFTTYLRANTNWLIEQPTLSGHGEELHMRGFTAKHWLMDAELAFRALAKKVDEVIVVGFSMGGIIALYLAKRYKVKKLVLLSAAAKYVSPKQLVKDFKMLATEAYNRNLSNNELFLRYRHKFNNVPLASTIEFMRLVRMVEPYYKDIQIPVYIVQGKLDGIVPYHTAQFLYNTLTSNDKTLYFSDKGKHHICYDEGCSEWFPQVLLFLKGSAK</sequence>
<dbReference type="Proteomes" id="UP001558534">
    <property type="component" value="Unassembled WGS sequence"/>
</dbReference>
<accession>A0ABV3W1J2</accession>
<evidence type="ECO:0000259" key="1">
    <source>
        <dbReference type="Pfam" id="PF12146"/>
    </source>
</evidence>
<evidence type="ECO:0000313" key="3">
    <source>
        <dbReference type="Proteomes" id="UP001558534"/>
    </source>
</evidence>
<dbReference type="InterPro" id="IPR029058">
    <property type="entry name" value="AB_hydrolase_fold"/>
</dbReference>
<organism evidence="2 3">
    <name type="scientific">Lysinibacillus xylanilyticus</name>
    <dbReference type="NCBI Taxonomy" id="582475"/>
    <lineage>
        <taxon>Bacteria</taxon>
        <taxon>Bacillati</taxon>
        <taxon>Bacillota</taxon>
        <taxon>Bacilli</taxon>
        <taxon>Bacillales</taxon>
        <taxon>Bacillaceae</taxon>
        <taxon>Lysinibacillus</taxon>
    </lineage>
</organism>
<keyword evidence="2" id="KW-0378">Hydrolase</keyword>
<gene>
    <name evidence="2" type="ORF">AB1300_18150</name>
</gene>
<dbReference type="PANTHER" id="PTHR11614">
    <property type="entry name" value="PHOSPHOLIPASE-RELATED"/>
    <property type="match status" value="1"/>
</dbReference>
<comment type="caution">
    <text evidence="2">The sequence shown here is derived from an EMBL/GenBank/DDBJ whole genome shotgun (WGS) entry which is preliminary data.</text>
</comment>
<proteinExistence type="predicted"/>
<dbReference type="InterPro" id="IPR012354">
    <property type="entry name" value="Esterase_lipase"/>
</dbReference>
<dbReference type="EMBL" id="JBFRHK010000012">
    <property type="protein sequence ID" value="MEX3747048.1"/>
    <property type="molecule type" value="Genomic_DNA"/>
</dbReference>
<keyword evidence="3" id="KW-1185">Reference proteome</keyword>
<evidence type="ECO:0000313" key="2">
    <source>
        <dbReference type="EMBL" id="MEX3747048.1"/>
    </source>
</evidence>